<dbReference type="PANTHER" id="PTHR23500">
    <property type="entry name" value="SOLUTE CARRIER FAMILY 2, FACILITATED GLUCOSE TRANSPORTER"/>
    <property type="match status" value="1"/>
</dbReference>
<gene>
    <name evidence="12" type="ORF">ACH5RR_014997</name>
</gene>
<evidence type="ECO:0000256" key="9">
    <source>
        <dbReference type="ARBA" id="ARBA00044504"/>
    </source>
</evidence>
<keyword evidence="7 10" id="KW-1133">Transmembrane helix</keyword>
<feature type="transmembrane region" description="Helical" evidence="10">
    <location>
        <begin position="82"/>
        <end position="100"/>
    </location>
</feature>
<feature type="domain" description="Major facilitator superfamily (MFS) profile" evidence="11">
    <location>
        <begin position="26"/>
        <end position="205"/>
    </location>
</feature>
<dbReference type="GO" id="GO:0016020">
    <property type="term" value="C:membrane"/>
    <property type="evidence" value="ECO:0007669"/>
    <property type="project" value="UniProtKB-SubCell"/>
</dbReference>
<keyword evidence="4" id="KW-0762">Sugar transport</keyword>
<dbReference type="GO" id="GO:0015293">
    <property type="term" value="F:symporter activity"/>
    <property type="evidence" value="ECO:0007669"/>
    <property type="project" value="UniProtKB-KW"/>
</dbReference>
<evidence type="ECO:0000256" key="4">
    <source>
        <dbReference type="ARBA" id="ARBA00022597"/>
    </source>
</evidence>
<dbReference type="Proteomes" id="UP001630127">
    <property type="component" value="Unassembled WGS sequence"/>
</dbReference>
<evidence type="ECO:0000256" key="1">
    <source>
        <dbReference type="ARBA" id="ARBA00004141"/>
    </source>
</evidence>
<evidence type="ECO:0000256" key="5">
    <source>
        <dbReference type="ARBA" id="ARBA00022692"/>
    </source>
</evidence>
<keyword evidence="6" id="KW-0769">Symport</keyword>
<proteinExistence type="inferred from homology"/>
<keyword evidence="3" id="KW-0813">Transport</keyword>
<dbReference type="InterPro" id="IPR020846">
    <property type="entry name" value="MFS_dom"/>
</dbReference>
<dbReference type="InterPro" id="IPR045262">
    <property type="entry name" value="STP/PLT_plant"/>
</dbReference>
<reference evidence="12 13" key="1">
    <citation type="submission" date="2024-11" db="EMBL/GenBank/DDBJ databases">
        <title>A near-complete genome assembly of Cinchona calisaya.</title>
        <authorList>
            <person name="Lian D.C."/>
            <person name="Zhao X.W."/>
            <person name="Wei L."/>
        </authorList>
    </citation>
    <scope>NUCLEOTIDE SEQUENCE [LARGE SCALE GENOMIC DNA]</scope>
    <source>
        <tissue evidence="12">Nenye</tissue>
    </source>
</reference>
<evidence type="ECO:0000256" key="2">
    <source>
        <dbReference type="ARBA" id="ARBA00010992"/>
    </source>
</evidence>
<evidence type="ECO:0000259" key="11">
    <source>
        <dbReference type="PROSITE" id="PS50850"/>
    </source>
</evidence>
<dbReference type="EMBL" id="JBJUIK010000007">
    <property type="protein sequence ID" value="KAL3522163.1"/>
    <property type="molecule type" value="Genomic_DNA"/>
</dbReference>
<dbReference type="AlphaFoldDB" id="A0ABD2ZSA6"/>
<organism evidence="12 13">
    <name type="scientific">Cinchona calisaya</name>
    <dbReference type="NCBI Taxonomy" id="153742"/>
    <lineage>
        <taxon>Eukaryota</taxon>
        <taxon>Viridiplantae</taxon>
        <taxon>Streptophyta</taxon>
        <taxon>Embryophyta</taxon>
        <taxon>Tracheophyta</taxon>
        <taxon>Spermatophyta</taxon>
        <taxon>Magnoliopsida</taxon>
        <taxon>eudicotyledons</taxon>
        <taxon>Gunneridae</taxon>
        <taxon>Pentapetalae</taxon>
        <taxon>asterids</taxon>
        <taxon>lamiids</taxon>
        <taxon>Gentianales</taxon>
        <taxon>Rubiaceae</taxon>
        <taxon>Cinchonoideae</taxon>
        <taxon>Cinchoneae</taxon>
        <taxon>Cinchona</taxon>
    </lineage>
</organism>
<feature type="transmembrane region" description="Helical" evidence="10">
    <location>
        <begin position="19"/>
        <end position="39"/>
    </location>
</feature>
<accession>A0ABD2ZSA6</accession>
<comment type="similarity">
    <text evidence="2">Belongs to the major facilitator superfamily. Sugar transporter (TC 2.A.1.1) family.</text>
</comment>
<evidence type="ECO:0000256" key="7">
    <source>
        <dbReference type="ARBA" id="ARBA00022989"/>
    </source>
</evidence>
<protein>
    <recommendedName>
        <fullName evidence="11">Major facilitator superfamily (MFS) profile domain-containing protein</fullName>
    </recommendedName>
</protein>
<dbReference type="Pfam" id="PF00083">
    <property type="entry name" value="Sugar_tr"/>
    <property type="match status" value="1"/>
</dbReference>
<keyword evidence="8 10" id="KW-0472">Membrane</keyword>
<evidence type="ECO:0000256" key="6">
    <source>
        <dbReference type="ARBA" id="ARBA00022847"/>
    </source>
</evidence>
<comment type="caution">
    <text evidence="12">The sequence shown here is derived from an EMBL/GenBank/DDBJ whole genome shotgun (WGS) entry which is preliminary data.</text>
</comment>
<keyword evidence="13" id="KW-1185">Reference proteome</keyword>
<sequence>MAGGSFVGPNGNKAYPGNLTLYVTLTCIVAAMGGLIFGYDIGISGGVTSMDSFLRKFFPEVYREKKDVTSTNQYCKFGSETLTLFMSSLYLAALLSSLVASTVTRKFGRKLSMLFGGILFLAGALLNGFSKAVWMLIVGRILCGFGVGFANQVFWQSGTAPLSQVCFSQKSSLSSPFYVHGFQLQQLRLPIRQLQKGKVCTIVPL</sequence>
<dbReference type="SUPFAM" id="SSF103473">
    <property type="entry name" value="MFS general substrate transporter"/>
    <property type="match status" value="1"/>
</dbReference>
<keyword evidence="5 10" id="KW-0812">Transmembrane</keyword>
<dbReference type="InterPro" id="IPR036259">
    <property type="entry name" value="MFS_trans_sf"/>
</dbReference>
<dbReference type="Gene3D" id="1.20.1250.20">
    <property type="entry name" value="MFS general substrate transporter like domains"/>
    <property type="match status" value="1"/>
</dbReference>
<evidence type="ECO:0000256" key="10">
    <source>
        <dbReference type="SAM" id="Phobius"/>
    </source>
</evidence>
<dbReference type="PROSITE" id="PS50850">
    <property type="entry name" value="MFS"/>
    <property type="match status" value="1"/>
</dbReference>
<name>A0ABD2ZSA6_9GENT</name>
<dbReference type="InterPro" id="IPR005828">
    <property type="entry name" value="MFS_sugar_transport-like"/>
</dbReference>
<evidence type="ECO:0000313" key="12">
    <source>
        <dbReference type="EMBL" id="KAL3522163.1"/>
    </source>
</evidence>
<dbReference type="PANTHER" id="PTHR23500:SF574">
    <property type="entry name" value="SUGAR TRANSPORT PROTEIN 1"/>
    <property type="match status" value="1"/>
</dbReference>
<evidence type="ECO:0000256" key="8">
    <source>
        <dbReference type="ARBA" id="ARBA00023136"/>
    </source>
</evidence>
<dbReference type="InterPro" id="IPR003663">
    <property type="entry name" value="Sugar/inositol_transpt"/>
</dbReference>
<feature type="transmembrane region" description="Helical" evidence="10">
    <location>
        <begin position="132"/>
        <end position="154"/>
    </location>
</feature>
<evidence type="ECO:0000256" key="3">
    <source>
        <dbReference type="ARBA" id="ARBA00022448"/>
    </source>
</evidence>
<dbReference type="PRINTS" id="PR00171">
    <property type="entry name" value="SUGRTRNSPORT"/>
</dbReference>
<comment type="subcellular location">
    <subcellularLocation>
        <location evidence="1">Membrane</location>
        <topology evidence="1">Multi-pass membrane protein</topology>
    </subcellularLocation>
</comment>
<comment type="similarity">
    <text evidence="9">Belongs to the major facilitator superfamily. Phosphate:H(+) symporter (TC 2.A.1.9) family.</text>
</comment>
<feature type="transmembrane region" description="Helical" evidence="10">
    <location>
        <begin position="107"/>
        <end position="126"/>
    </location>
</feature>
<evidence type="ECO:0000313" key="13">
    <source>
        <dbReference type="Proteomes" id="UP001630127"/>
    </source>
</evidence>